<dbReference type="RefSeq" id="NP_608842.1">
    <property type="nucleotide sequence ID" value="NM_134998.3"/>
</dbReference>
<dbReference type="InterPro" id="IPR016197">
    <property type="entry name" value="Chromo-like_dom_sf"/>
</dbReference>
<keyword evidence="3" id="KW-0539">Nucleus</keyword>
<reference evidence="6 9" key="10">
    <citation type="journal article" date="2007" name="Science">
        <title>Sequence finishing and mapping of Drosophila melanogaster heterochromatin.</title>
        <authorList>
            <person name="Hoskins R.A."/>
            <person name="Carlson J.W."/>
            <person name="Kennedy C."/>
            <person name="Acevedo D."/>
            <person name="Evans-Holm M."/>
            <person name="Frise E."/>
            <person name="Wan K.H."/>
            <person name="Park S."/>
            <person name="Mendez-Lago M."/>
            <person name="Rossi F."/>
            <person name="Villasante A."/>
            <person name="Dimitri P."/>
            <person name="Karpen G.H."/>
            <person name="Celniker S.E."/>
        </authorList>
    </citation>
    <scope>NUCLEOTIDE SEQUENCE [LARGE SCALE GENOMIC DNA]</scope>
    <source>
        <strain evidence="9">Berkeley</strain>
    </source>
</reference>
<protein>
    <submittedName>
        <fullName evidence="6">Heterochromatin protein 6</fullName>
    </submittedName>
    <submittedName>
        <fullName evidence="7">IP05759p</fullName>
    </submittedName>
</protein>
<dbReference type="GO" id="GO:0051276">
    <property type="term" value="P:chromosome organization"/>
    <property type="evidence" value="ECO:0000250"/>
    <property type="project" value="FlyBase"/>
</dbReference>
<reference evidence="6" key="13">
    <citation type="journal article" date="2015" name="Genome Res.">
        <title>The Release 6 reference sequence of the Drosophila melanogaster genome.</title>
        <authorList>
            <person name="Hoskins R.A."/>
            <person name="Carlson J.W."/>
            <person name="Wan K.H."/>
            <person name="Park S."/>
            <person name="Mendez I."/>
            <person name="Galle S.E."/>
            <person name="Booth B.W."/>
            <person name="Pfeiffer B.D."/>
            <person name="George R.A."/>
            <person name="Svirskas R."/>
            <person name="Krzywinski M."/>
            <person name="Schein J."/>
            <person name="Accardo M.C."/>
            <person name="Damia E."/>
            <person name="Messina G."/>
            <person name="Mendez-Lago M."/>
            <person name="de Pablos B."/>
            <person name="Demakova O.V."/>
            <person name="Andreyeva E.N."/>
            <person name="Boldyreva L.V."/>
            <person name="Marra M."/>
            <person name="Carvalho A.B."/>
            <person name="Dimitri P."/>
            <person name="Villasante A."/>
            <person name="Zhimulev I.F."/>
            <person name="Rubin G.M."/>
            <person name="Karpen G.H."/>
            <person name="Celniker S.E."/>
        </authorList>
    </citation>
    <scope>NUCLEOTIDE SEQUENCE</scope>
</reference>
<dbReference type="GO" id="GO:0000775">
    <property type="term" value="C:chromosome, centromeric region"/>
    <property type="evidence" value="ECO:0000314"/>
    <property type="project" value="FlyBase"/>
</dbReference>
<evidence type="ECO:0000313" key="7">
    <source>
        <dbReference type="EMBL" id="AAY85021.1"/>
    </source>
</evidence>
<dbReference type="GO" id="GO:0005721">
    <property type="term" value="C:pericentric heterochromatin"/>
    <property type="evidence" value="ECO:0000318"/>
    <property type="project" value="GO_Central"/>
</dbReference>
<reference evidence="6" key="12">
    <citation type="journal article" date="2015" name="G3 (Bethesda)">
        <title>Gene Model Annotations for Drosophila melanogaster: The Rule-Benders.</title>
        <authorList>
            <consortium name="FlyBase Consortium"/>
            <person name="Crosby M.A."/>
            <person name="Gramates L.S."/>
            <person name="Dos Santos G."/>
            <person name="Matthews B.B."/>
            <person name="St Pierre S.E."/>
            <person name="Zhou P."/>
            <person name="Schroeder A.J."/>
            <person name="Falls K."/>
            <person name="Emmert D.B."/>
            <person name="Russo S.M."/>
            <person name="Gelbart W.M."/>
            <person name="null"/>
        </authorList>
    </citation>
    <scope>NUCLEOTIDE SEQUENCE</scope>
</reference>
<keyword evidence="9" id="KW-1185">Reference proteome</keyword>
<dbReference type="Pfam" id="PF01393">
    <property type="entry name" value="Chromo_shadow"/>
    <property type="match status" value="1"/>
</dbReference>
<feature type="domain" description="Chromo" evidence="5">
    <location>
        <begin position="24"/>
        <end position="82"/>
    </location>
</feature>
<keyword evidence="2" id="KW-0677">Repeat</keyword>
<reference evidence="9" key="2">
    <citation type="journal article" date="2002" name="Genome Biol.">
        <title>Finishing a whole-genome shotgun: release 3 of the Drosophila melanogaster euchromatic genome sequence.</title>
        <authorList>
            <person name="Celniker S.E."/>
            <person name="Wheeler D.A."/>
            <person name="Kronmiller B."/>
            <person name="Carlson J.W."/>
            <person name="Halpern A."/>
            <person name="Patel S."/>
            <person name="Adams M."/>
            <person name="Champe M."/>
            <person name="Dugan S.P."/>
            <person name="Frise E."/>
            <person name="Hodgson A."/>
            <person name="George R.A."/>
            <person name="Hoskins R.A."/>
            <person name="Laverty T."/>
            <person name="Muzny D.M."/>
            <person name="Nelson C.R."/>
            <person name="Pacleb J.M."/>
            <person name="Park S."/>
            <person name="Pfeiffer B.D."/>
            <person name="Richards S."/>
            <person name="Sodergren E.J."/>
            <person name="Svirskas R."/>
            <person name="Tabor P.E."/>
            <person name="Wan K."/>
            <person name="Stapleton M."/>
            <person name="Sutton G.G."/>
            <person name="Venter C."/>
            <person name="Weinstock G."/>
            <person name="Scherer S.E."/>
            <person name="Myers E.W."/>
            <person name="Gibbs R.A."/>
            <person name="Rubin G.M."/>
        </authorList>
    </citation>
    <scope>NUCLEOTIDE SEQUENCE [LARGE SCALE GENOMIC DNA]</scope>
    <source>
        <strain evidence="9">Berkeley</strain>
    </source>
</reference>
<dbReference type="GO" id="GO:0005730">
    <property type="term" value="C:nucleolus"/>
    <property type="evidence" value="ECO:0000314"/>
    <property type="project" value="FlyBase"/>
</dbReference>
<dbReference type="KEGG" id="dme:Dmel_CG15636"/>
<dbReference type="GO" id="GO:0000792">
    <property type="term" value="C:heterochromatin"/>
    <property type="evidence" value="ECO:0000314"/>
    <property type="project" value="FlyBase"/>
</dbReference>
<dbReference type="FlyBase" id="FBgn0031613">
    <property type="gene designation" value="HP6"/>
</dbReference>
<dbReference type="InterPro" id="IPR000953">
    <property type="entry name" value="Chromo/chromo_shadow_dom"/>
</dbReference>
<evidence type="ECO:0000313" key="6">
    <source>
        <dbReference type="EMBL" id="AAF50999.1"/>
    </source>
</evidence>
<dbReference type="Bgee" id="FBgn0031613">
    <property type="expression patterns" value="Expressed in spermatocyte in testis and 20 other cell types or tissues"/>
</dbReference>
<evidence type="ECO:0000256" key="2">
    <source>
        <dbReference type="ARBA" id="ARBA00022737"/>
    </source>
</evidence>
<reference evidence="6" key="14">
    <citation type="submission" date="2022-11" db="EMBL/GenBank/DDBJ databases">
        <title>Drosophila melanogaster release 4 sequence.</title>
        <authorList>
            <consortium name="Berkeley Drosophila Genome Project"/>
            <person name="Celniker S."/>
            <person name="Carlson J."/>
            <person name="Wan K."/>
            <person name="Pfeiffer B."/>
            <person name="Frise E."/>
            <person name="George R."/>
            <person name="Hoskins R."/>
            <person name="Stapleton M."/>
            <person name="Pacleb J."/>
            <person name="Park S."/>
            <person name="Svirskas R."/>
            <person name="Smith E."/>
            <person name="Yu C."/>
            <person name="Rubin G."/>
        </authorList>
    </citation>
    <scope>NUCLEOTIDE SEQUENCE</scope>
</reference>
<dbReference type="DNASU" id="33661"/>
<dbReference type="HOGENOM" id="CLU_175029_0_0_1"/>
<dbReference type="SMR" id="Q9VR09"/>
<reference evidence="6 9" key="9">
    <citation type="journal article" date="2007" name="Science">
        <title>The Release 5.1 annotation of Drosophila melanogaster heterochromatin.</title>
        <authorList>
            <person name="Smith C.D."/>
            <person name="Shu S."/>
            <person name="Mungall C.J."/>
            <person name="Karpen G.H."/>
        </authorList>
    </citation>
    <scope>NUCLEOTIDE SEQUENCE [LARGE SCALE GENOMIC DNA]</scope>
    <source>
        <strain evidence="9">Berkeley</strain>
    </source>
</reference>
<dbReference type="GeneID" id="33661"/>
<dbReference type="eggNOG" id="KOG1911">
    <property type="taxonomic scope" value="Eukaryota"/>
</dbReference>
<dbReference type="Gene3D" id="2.40.50.40">
    <property type="match status" value="1"/>
</dbReference>
<dbReference type="EMBL" id="AE014134">
    <property type="protein sequence ID" value="AAF50999.1"/>
    <property type="molecule type" value="Genomic_DNA"/>
</dbReference>
<dbReference type="STRING" id="7227.FBpp0077134"/>
<name>Q9VR09_DROME</name>
<sequence>MPSSTLTSSTALPVKQRNGFDLGLEPLRILGACNWSGKLTFLMQWKGCDEAGLVPAEVLNVRCPQMVISFYEERIVFTDEGDEEDLESDNGYETTPSPRKKRSRNA</sequence>
<dbReference type="GO" id="GO:0003682">
    <property type="term" value="F:chromatin binding"/>
    <property type="evidence" value="ECO:0000250"/>
    <property type="project" value="FlyBase"/>
</dbReference>
<dbReference type="CTD" id="33661"/>
<dbReference type="CDD" id="cd00034">
    <property type="entry name" value="CSD"/>
    <property type="match status" value="1"/>
</dbReference>
<dbReference type="GO" id="GO:0000781">
    <property type="term" value="C:chromosome, telomeric region"/>
    <property type="evidence" value="ECO:0000314"/>
    <property type="project" value="FlyBase"/>
</dbReference>
<accession>Q9VR09</accession>
<feature type="compositionally biased region" description="Acidic residues" evidence="4">
    <location>
        <begin position="81"/>
        <end position="90"/>
    </location>
</feature>
<dbReference type="EMBL" id="BT023621">
    <property type="protein sequence ID" value="AAY85021.1"/>
    <property type="molecule type" value="mRNA"/>
</dbReference>
<dbReference type="GO" id="GO:0007143">
    <property type="term" value="P:female meiotic nuclear division"/>
    <property type="evidence" value="ECO:0000315"/>
    <property type="project" value="FlyBase"/>
</dbReference>
<reference evidence="7" key="7">
    <citation type="submission" date="2005-06" db="EMBL/GenBank/DDBJ databases">
        <authorList>
            <person name="Stapleton M."/>
            <person name="Carlson J."/>
            <person name="Chavez C."/>
            <person name="Frise E."/>
            <person name="George R."/>
            <person name="Pacleb J."/>
            <person name="Park S."/>
            <person name="Wan K."/>
            <person name="Yu C."/>
            <person name="Celniker S."/>
        </authorList>
    </citation>
    <scope>NUCLEOTIDE SEQUENCE</scope>
</reference>
<reference evidence="6 9" key="6">
    <citation type="journal article" date="2005" name="PLoS Comput. Biol.">
        <title>Combined evidence annotation of transposable elements in genome sequences.</title>
        <authorList>
            <person name="Quesneville H."/>
            <person name="Bergman C.M."/>
            <person name="Andrieu O."/>
            <person name="Autard D."/>
            <person name="Nouaud D."/>
            <person name="Ashburner M."/>
            <person name="Anxolabehere D."/>
        </authorList>
    </citation>
    <scope>NUCLEOTIDE SEQUENCE [LARGE SCALE GENOMIC DNA]</scope>
    <source>
        <strain evidence="9">Berkeley</strain>
    </source>
</reference>
<dbReference type="AGR" id="FB:FBgn0031613"/>
<dbReference type="PaxDb" id="7227-FBpp0077134"/>
<dbReference type="SMART" id="SM00300">
    <property type="entry name" value="ChSh"/>
    <property type="match status" value="1"/>
</dbReference>
<reference evidence="6" key="15">
    <citation type="submission" date="2022-11" db="EMBL/GenBank/DDBJ databases">
        <authorList>
            <consortium name="FlyBase"/>
        </authorList>
    </citation>
    <scope>NUCLEOTIDE SEQUENCE</scope>
</reference>
<reference evidence="9" key="3">
    <citation type="journal article" date="2002" name="Genome Biol.">
        <title>Annotation of the Drosophila melanogaster euchromatic genome: a systematic review.</title>
        <authorList>
            <person name="Misra S."/>
            <person name="Crosby M.A."/>
            <person name="Mungall C.J."/>
            <person name="Matthews B.B."/>
            <person name="Campbell K.S."/>
            <person name="Hradecky P."/>
            <person name="Huang Y."/>
            <person name="Kaminker J.S."/>
            <person name="Millburn G.H."/>
            <person name="Prochnik S.E."/>
            <person name="Smith C.D."/>
            <person name="Tupy J.L."/>
            <person name="Whitfied E.J."/>
            <person name="Bayraktaroglu L."/>
            <person name="Berman B.P."/>
            <person name="Bettencourt B.R."/>
            <person name="Celniker S.E."/>
            <person name="de Grey A.D."/>
            <person name="Drysdale R.A."/>
            <person name="Harris N.L."/>
            <person name="Richter J."/>
            <person name="Russo S."/>
            <person name="Schroeder A.J."/>
            <person name="Shu S.Q."/>
            <person name="Stapleton M."/>
            <person name="Yamada C."/>
            <person name="Ashburner M."/>
            <person name="Gelbart W.M."/>
            <person name="Rubin G.M."/>
            <person name="Lewis S.E."/>
        </authorList>
    </citation>
    <scope>GENOME REANNOTATION</scope>
    <source>
        <strain evidence="9">Berkeley</strain>
    </source>
</reference>
<dbReference type="UCSC" id="CG15636-RA">
    <property type="organism name" value="d. melanogaster"/>
</dbReference>
<dbReference type="OrthoDB" id="433924at2759"/>
<dbReference type="GO" id="GO:0005634">
    <property type="term" value="C:nucleus"/>
    <property type="evidence" value="ECO:0000314"/>
    <property type="project" value="FlyBase"/>
</dbReference>
<evidence type="ECO:0000256" key="1">
    <source>
        <dbReference type="ARBA" id="ARBA00004123"/>
    </source>
</evidence>
<organism evidence="6 9">
    <name type="scientific">Drosophila melanogaster</name>
    <name type="common">Fruit fly</name>
    <dbReference type="NCBI Taxonomy" id="7227"/>
    <lineage>
        <taxon>Eukaryota</taxon>
        <taxon>Metazoa</taxon>
        <taxon>Ecdysozoa</taxon>
        <taxon>Arthropoda</taxon>
        <taxon>Hexapoda</taxon>
        <taxon>Insecta</taxon>
        <taxon>Pterygota</taxon>
        <taxon>Neoptera</taxon>
        <taxon>Endopterygota</taxon>
        <taxon>Diptera</taxon>
        <taxon>Brachycera</taxon>
        <taxon>Muscomorpha</taxon>
        <taxon>Ephydroidea</taxon>
        <taxon>Drosophilidae</taxon>
        <taxon>Drosophila</taxon>
        <taxon>Sophophora</taxon>
    </lineage>
</organism>
<dbReference type="FunCoup" id="Q9VR09">
    <property type="interactions" value="5"/>
</dbReference>
<evidence type="ECO:0000259" key="5">
    <source>
        <dbReference type="PROSITE" id="PS50013"/>
    </source>
</evidence>
<dbReference type="IntAct" id="Q9VR09">
    <property type="interactions" value="15"/>
</dbReference>
<dbReference type="OMA" id="MQWKGCD"/>
<gene>
    <name evidence="6 8" type="primary">HP6</name>
    <name evidence="6" type="synonym">Dmel\CG15636</name>
    <name evidence="6" type="synonym">UMB</name>
    <name evidence="6" type="synonym">UMBREA</name>
    <name evidence="6" type="synonym">Umbrea</name>
    <name evidence="6" type="synonym">umbrea</name>
    <name evidence="6 8" type="ORF">CG15636</name>
    <name evidence="6" type="ORF">Dmel_CG15636</name>
</gene>
<dbReference type="BioGRID-ORCS" id="33661">
    <property type="hits" value="0 hits in 1 CRISPR screen"/>
</dbReference>
<feature type="region of interest" description="Disordered" evidence="4">
    <location>
        <begin position="81"/>
        <end position="106"/>
    </location>
</feature>
<reference evidence="6 9" key="5">
    <citation type="journal article" date="2002" name="Genome Biol.">
        <title>Heterochromatic sequences in a Drosophila whole-genome shotgun assembly.</title>
        <authorList>
            <person name="Hoskins R.A."/>
            <person name="Smith C.D."/>
            <person name="Carlson J.W."/>
            <person name="Carvalho A.B."/>
            <person name="Halpern A."/>
            <person name="Kaminker J.S."/>
            <person name="Kennedy C."/>
            <person name="Mungall C.J."/>
            <person name="Sullivan B.A."/>
            <person name="Sutton G.G."/>
            <person name="Yasuhara J.C."/>
            <person name="Wakimoto B.T."/>
            <person name="Myers E.W."/>
            <person name="Celniker S.E."/>
            <person name="Rubin G.M."/>
            <person name="Karpen G.H."/>
        </authorList>
    </citation>
    <scope>NUCLEOTIDE SEQUENCE [LARGE SCALE GENOMIC DNA]</scope>
    <source>
        <strain evidence="9">Berkeley</strain>
    </source>
</reference>
<dbReference type="PROSITE" id="PS50013">
    <property type="entry name" value="CHROMO_2"/>
    <property type="match status" value="1"/>
</dbReference>
<reference evidence="6" key="11">
    <citation type="journal article" date="2015" name="G3 (Bethesda)">
        <title>Gene Model Annotations for Drosophila melanogaster: Impact of High-Throughput Data.</title>
        <authorList>
            <consortium name="FlyBase Consortium"/>
            <person name="Matthews B.B."/>
            <person name="Dos Santos G."/>
            <person name="Crosby M.A."/>
            <person name="Emmert D.B."/>
            <person name="St Pierre S.E."/>
            <person name="Gramates L.S."/>
            <person name="Zhou P."/>
            <person name="Schroeder A.J."/>
            <person name="Falls K."/>
            <person name="Strelets V."/>
            <person name="Russo S.M."/>
            <person name="Gelbart W.M."/>
            <person name="null"/>
        </authorList>
    </citation>
    <scope>NUCLEOTIDE SEQUENCE</scope>
</reference>
<reference evidence="6" key="8">
    <citation type="submission" date="2006-08" db="EMBL/GenBank/DDBJ databases">
        <authorList>
            <person name="Celniker S."/>
            <person name="Carlson J."/>
            <person name="Wan K."/>
            <person name="Frise E."/>
            <person name="Hoskins R."/>
            <person name="Park S."/>
            <person name="Svirskas R."/>
            <person name="Rubin G."/>
        </authorList>
    </citation>
    <scope>NUCLEOTIDE SEQUENCE</scope>
</reference>
<dbReference type="GO" id="GO:0000785">
    <property type="term" value="C:chromatin"/>
    <property type="evidence" value="ECO:0000250"/>
    <property type="project" value="FlyBase"/>
</dbReference>
<evidence type="ECO:0000313" key="8">
    <source>
        <dbReference type="FlyBase" id="FBgn0031613"/>
    </source>
</evidence>
<reference evidence="9" key="4">
    <citation type="journal article" date="2002" name="Genome Biol.">
        <title>The transposable elements of the Drosophila melanogaster euchromatin: a genomics perspective.</title>
        <authorList>
            <person name="Kaminker J.S."/>
            <person name="Bergman C.M."/>
            <person name="Kronmiller B."/>
            <person name="Carlson J."/>
            <person name="Svirskas R."/>
            <person name="Patel S."/>
            <person name="Frise E."/>
            <person name="Wheeler D.A."/>
            <person name="Lewis S.E."/>
            <person name="Rubin G.M."/>
            <person name="Ashburner M."/>
            <person name="Celniker S.E."/>
        </authorList>
    </citation>
    <scope>NUCLEOTIDE SEQUENCE [LARGE SCALE GENOMIC DNA]</scope>
    <source>
        <strain evidence="9">Berkeley</strain>
    </source>
</reference>
<dbReference type="PANTHER" id="PTHR22812">
    <property type="entry name" value="CHROMOBOX PROTEIN"/>
    <property type="match status" value="1"/>
</dbReference>
<dbReference type="InterPro" id="IPR008251">
    <property type="entry name" value="Chromo_shadow_dom"/>
</dbReference>
<reference evidence="6 9" key="1">
    <citation type="journal article" date="2000" name="Science">
        <title>The genome sequence of Drosophila melanogaster.</title>
        <authorList>
            <person name="Adams M.D."/>
            <person name="Celniker S.E."/>
            <person name="Holt R.A."/>
            <person name="Evans C.A."/>
            <person name="Gocayne J.D."/>
            <person name="Amanatides P.G."/>
            <person name="Scherer S.E."/>
            <person name="Li P.W."/>
            <person name="Hoskins R.A."/>
            <person name="Galle R.F."/>
            <person name="George R.A."/>
            <person name="Lewis S.E."/>
            <person name="Richards S."/>
            <person name="Ashburner M."/>
            <person name="Henderson S.N."/>
            <person name="Sutton G.G."/>
            <person name="Wortman J.R."/>
            <person name="Yandell M.D."/>
            <person name="Zhang Q."/>
            <person name="Chen L.X."/>
            <person name="Brandon R.C."/>
            <person name="Rogers Y.H."/>
            <person name="Blazej R.G."/>
            <person name="Champe M."/>
            <person name="Pfeiffer B.D."/>
            <person name="Wan K.H."/>
            <person name="Doyle C."/>
            <person name="Baxter E.G."/>
            <person name="Helt G."/>
            <person name="Nelson C.R."/>
            <person name="Gabor G.L."/>
            <person name="Abril J.F."/>
            <person name="Agbayani A."/>
            <person name="An H.J."/>
            <person name="Andrews-Pfannkoch C."/>
            <person name="Baldwin D."/>
            <person name="Ballew R.M."/>
            <person name="Basu A."/>
            <person name="Baxendale J."/>
            <person name="Bayraktaroglu L."/>
            <person name="Beasley E.M."/>
            <person name="Beeson K.Y."/>
            <person name="Benos P.V."/>
            <person name="Berman B.P."/>
            <person name="Bhandari D."/>
            <person name="Bolshakov S."/>
            <person name="Borkova D."/>
            <person name="Botchan M.R."/>
            <person name="Bouck J."/>
            <person name="Brokstein P."/>
            <person name="Brottier P."/>
            <person name="Burtis K.C."/>
            <person name="Busam D.A."/>
            <person name="Butler H."/>
            <person name="Cadieu E."/>
            <person name="Center A."/>
            <person name="Chandra I."/>
            <person name="Cherry J.M."/>
            <person name="Cawley S."/>
            <person name="Dahlke C."/>
            <person name="Davenport L.B."/>
            <person name="Davies P."/>
            <person name="de Pablos B."/>
            <person name="Delcher A."/>
            <person name="Deng Z."/>
            <person name="Mays A.D."/>
            <person name="Dew I."/>
            <person name="Dietz S.M."/>
            <person name="Dodson K."/>
            <person name="Doup L.E."/>
            <person name="Downes M."/>
            <person name="Dugan-Rocha S."/>
            <person name="Dunkov B.C."/>
            <person name="Dunn P."/>
            <person name="Durbin K.J."/>
            <person name="Evangelista C.C."/>
            <person name="Ferraz C."/>
            <person name="Ferriera S."/>
            <person name="Fleischmann W."/>
            <person name="Fosler C."/>
            <person name="Gabrielian A.E."/>
            <person name="Garg N.S."/>
            <person name="Gelbart W.M."/>
            <person name="Glasser K."/>
            <person name="Glodek A."/>
            <person name="Gong F."/>
            <person name="Gorrell J.H."/>
            <person name="Gu Z."/>
            <person name="Guan P."/>
            <person name="Harris M."/>
            <person name="Harris N.L."/>
            <person name="Harvey D."/>
            <person name="Heiman T.J."/>
            <person name="Hernandez J.R."/>
            <person name="Houck J."/>
            <person name="Hostin D."/>
            <person name="Houston K.A."/>
            <person name="Howland T.J."/>
            <person name="Wei M.H."/>
            <person name="Ibegwam C."/>
            <person name="Jalali M."/>
            <person name="Kalush F."/>
            <person name="Karpen G.H."/>
            <person name="Ke Z."/>
            <person name="Kennison J.A."/>
            <person name="Ketchum K.A."/>
            <person name="Kimmel B.E."/>
            <person name="Kodira C.D."/>
            <person name="Kraft C."/>
            <person name="Kravitz S."/>
            <person name="Kulp D."/>
            <person name="Lai Z."/>
            <person name="Lasko P."/>
            <person name="Lei Y."/>
            <person name="Levitsky A.A."/>
            <person name="Li J."/>
            <person name="Li Z."/>
            <person name="Liang Y."/>
            <person name="Lin X."/>
            <person name="Liu X."/>
            <person name="Mattei B."/>
            <person name="McIntosh T.C."/>
            <person name="McLeod M.P."/>
            <person name="McPherson D."/>
            <person name="Merkulov G."/>
            <person name="Milshina N.V."/>
            <person name="Mobarry C."/>
            <person name="Morris J."/>
            <person name="Moshrefi A."/>
            <person name="Mount S.M."/>
            <person name="Moy M."/>
            <person name="Murphy B."/>
            <person name="Murphy L."/>
            <person name="Muzny D.M."/>
            <person name="Nelson D.L."/>
            <person name="Nelson D.R."/>
            <person name="Nelson K.A."/>
            <person name="Nixon K."/>
            <person name="Nusskern D.R."/>
            <person name="Pacleb J.M."/>
            <person name="Palazzolo M."/>
            <person name="Pittman G.S."/>
            <person name="Pan S."/>
            <person name="Pollard J."/>
            <person name="Puri V."/>
            <person name="Reese M.G."/>
            <person name="Reinert K."/>
            <person name="Remington K."/>
            <person name="Saunders R.D."/>
            <person name="Scheeler F."/>
            <person name="Shen H."/>
            <person name="Shue B.C."/>
            <person name="Siden-Kiamos I."/>
            <person name="Simpson M."/>
            <person name="Skupski M.P."/>
            <person name="Smith T."/>
            <person name="Spier E."/>
            <person name="Spradling A.C."/>
            <person name="Stapleton M."/>
            <person name="Strong R."/>
            <person name="Sun E."/>
            <person name="Svirskas R."/>
            <person name="Tector C."/>
            <person name="Turner R."/>
            <person name="Venter E."/>
            <person name="Wang A.H."/>
            <person name="Wang X."/>
            <person name="Wang Z.Y."/>
            <person name="Wassarman D.A."/>
            <person name="Weinstock G.M."/>
            <person name="Weissenbach J."/>
            <person name="Williams S.M."/>
            <person name="WoodageT"/>
            <person name="Worley K.C."/>
            <person name="Wu D."/>
            <person name="Yang S."/>
            <person name="Yao Q.A."/>
            <person name="Ye J."/>
            <person name="Yeh R.F."/>
            <person name="Zaveri J.S."/>
            <person name="Zhan M."/>
            <person name="Zhang G."/>
            <person name="Zhao Q."/>
            <person name="Zheng L."/>
            <person name="Zheng X.H."/>
            <person name="Zhong F.N."/>
            <person name="Zhong W."/>
            <person name="Zhou X."/>
            <person name="Zhu S."/>
            <person name="Zhu X."/>
            <person name="Smith H.O."/>
            <person name="Gibbs R.A."/>
            <person name="Myers E.W."/>
            <person name="Rubin G.M."/>
            <person name="Venter J.C."/>
        </authorList>
    </citation>
    <scope>NUCLEOTIDE SEQUENCE [LARGE SCALE GENOMIC DNA]</scope>
    <source>
        <strain evidence="9">Berkeley</strain>
    </source>
</reference>
<dbReference type="InterPro" id="IPR051219">
    <property type="entry name" value="Heterochromatin_chromo-domain"/>
</dbReference>
<dbReference type="Proteomes" id="UP000000803">
    <property type="component" value="Chromosome 2L"/>
</dbReference>
<dbReference type="AlphaFoldDB" id="Q9VR09"/>
<dbReference type="SUPFAM" id="SSF54160">
    <property type="entry name" value="Chromo domain-like"/>
    <property type="match status" value="1"/>
</dbReference>
<dbReference type="GO" id="GO:0010369">
    <property type="term" value="C:chromocenter"/>
    <property type="evidence" value="ECO:0000314"/>
    <property type="project" value="FlyBase"/>
</dbReference>
<dbReference type="GO" id="GO:0031507">
    <property type="term" value="P:heterochromatin formation"/>
    <property type="evidence" value="ECO:0000318"/>
    <property type="project" value="GO_Central"/>
</dbReference>
<evidence type="ECO:0000256" key="4">
    <source>
        <dbReference type="SAM" id="MobiDB-lite"/>
    </source>
</evidence>
<dbReference type="VEuPathDB" id="VectorBase:FBgn0031613"/>
<dbReference type="FunFam" id="2.40.50.40:FF:000031">
    <property type="entry name" value="Heterochromatin protein 1"/>
    <property type="match status" value="1"/>
</dbReference>
<evidence type="ECO:0000313" key="9">
    <source>
        <dbReference type="Proteomes" id="UP000000803"/>
    </source>
</evidence>
<evidence type="ECO:0000256" key="3">
    <source>
        <dbReference type="ARBA" id="ARBA00023242"/>
    </source>
</evidence>
<dbReference type="GO" id="GO:0016233">
    <property type="term" value="P:telomere capping"/>
    <property type="evidence" value="ECO:0000315"/>
    <property type="project" value="FlyBase"/>
</dbReference>
<comment type="subcellular location">
    <subcellularLocation>
        <location evidence="1">Nucleus</location>
    </subcellularLocation>
</comment>
<proteinExistence type="evidence at transcript level"/>